<evidence type="ECO:0000259" key="3">
    <source>
        <dbReference type="Pfam" id="PF04536"/>
    </source>
</evidence>
<keyword evidence="2" id="KW-0732">Signal</keyword>
<reference evidence="4" key="1">
    <citation type="journal article" date="2012" name="Science">
        <title>Fermentation, hydrogen, and sulfur metabolism in multiple uncultivated bacterial phyla.</title>
        <authorList>
            <person name="Wrighton K.C."/>
            <person name="Thomas B.C."/>
            <person name="Sharon I."/>
            <person name="Miller C.S."/>
            <person name="Castelle C.J."/>
            <person name="VerBerkmoes N.C."/>
            <person name="Wilkins M.J."/>
            <person name="Hettich R.L."/>
            <person name="Lipton M.S."/>
            <person name="Williams K.H."/>
            <person name="Long P.E."/>
            <person name="Banfield J.F."/>
        </authorList>
    </citation>
    <scope>NUCLEOTIDE SEQUENCE [LARGE SCALE GENOMIC DNA]</scope>
</reference>
<evidence type="ECO:0000256" key="1">
    <source>
        <dbReference type="SAM" id="MobiDB-lite"/>
    </source>
</evidence>
<gene>
    <name evidence="4" type="ORF">ACD_2C00025G0007</name>
</gene>
<feature type="signal peptide" evidence="2">
    <location>
        <begin position="1"/>
        <end position="22"/>
    </location>
</feature>
<sequence length="652" mass="76819">MNLKWVLLWSAFALASQTWAEAAKPLPCPGNSPLVDTVNVLQSATKTKIEDRLRKIDSEMHHQVVVLTINSLEEYWYSSMMELANSVWNGCGVGYRWENTWVVVLYTQSPSKYRINPANTERYITDNVSLKIIRESKSNWVCRKEDVDCRLDFITSEIDKVIRKEFKGPEWVKPLVEATNKFDEAKKSAEISELLNELWMGAVIIVVVGWAWLGIRRWIRNHRRNNKRKELKREIFKLNTSIIAEKQKYPEWFQKEHIYEYAQAVRQMMSSSDETLDNIIGSDNKLSSIEWEIAMIKDKMWKWGEQFEKAISNMNTLLAAYKSQANEVASLLDGLINKWFVFRKIGIAVIDETKSPTEVVSQIKKESERLSLFSKSLKEIPQFYQSISWLDIRVDLQFKNLRMKYRECSDKFSGIYFKPAVFDFSNLEIEMEEWLASFNKAYADKDIDKLRNEEKESKNLFDELLQKILEMEDGIKWYELIPTQIEERESKLRWIDVKTEYASNAKNYADKTGKKVYLNYDLSWSALKLKILLTEINNSYAKKTELDKVTEKFLEFDAEFARMREYIWLWAALAAIIAAELAEAERLRVEELRRVEQARLKKEQEEADAERRRLKDKEDAEERANRRNDSNDNDAWKSGWGSWFGWAWAEDD</sequence>
<evidence type="ECO:0000256" key="2">
    <source>
        <dbReference type="SAM" id="SignalP"/>
    </source>
</evidence>
<protein>
    <recommendedName>
        <fullName evidence="3">TPM domain-containing protein</fullName>
    </recommendedName>
</protein>
<feature type="domain" description="TPM" evidence="3">
    <location>
        <begin position="35"/>
        <end position="135"/>
    </location>
</feature>
<feature type="chain" id="PRO_5017360029" description="TPM domain-containing protein" evidence="2">
    <location>
        <begin position="23"/>
        <end position="652"/>
    </location>
</feature>
<organism evidence="4">
    <name type="scientific">uncultured bacterium</name>
    <name type="common">gcode 4</name>
    <dbReference type="NCBI Taxonomy" id="1234023"/>
    <lineage>
        <taxon>Bacteria</taxon>
        <taxon>environmental samples</taxon>
    </lineage>
</organism>
<accession>K2FGF4</accession>
<dbReference type="Pfam" id="PF04536">
    <property type="entry name" value="TPM_phosphatase"/>
    <property type="match status" value="1"/>
</dbReference>
<feature type="compositionally biased region" description="Basic and acidic residues" evidence="1">
    <location>
        <begin position="601"/>
        <end position="630"/>
    </location>
</feature>
<feature type="region of interest" description="Disordered" evidence="1">
    <location>
        <begin position="601"/>
        <end position="640"/>
    </location>
</feature>
<evidence type="ECO:0000313" key="4">
    <source>
        <dbReference type="EMBL" id="EKE30216.1"/>
    </source>
</evidence>
<comment type="caution">
    <text evidence="4">The sequence shown here is derived from an EMBL/GenBank/DDBJ whole genome shotgun (WGS) entry which is preliminary data.</text>
</comment>
<dbReference type="Gene3D" id="3.10.310.50">
    <property type="match status" value="1"/>
</dbReference>
<proteinExistence type="predicted"/>
<name>K2FGF4_9BACT</name>
<dbReference type="InterPro" id="IPR007621">
    <property type="entry name" value="TPM_dom"/>
</dbReference>
<dbReference type="EMBL" id="AMFJ01000025">
    <property type="protein sequence ID" value="EKE30216.1"/>
    <property type="molecule type" value="Genomic_DNA"/>
</dbReference>
<dbReference type="AlphaFoldDB" id="K2FGF4"/>